<dbReference type="AlphaFoldDB" id="A0A1X6P0A9"/>
<feature type="region of interest" description="Disordered" evidence="1">
    <location>
        <begin position="1"/>
        <end position="31"/>
    </location>
</feature>
<evidence type="ECO:0000313" key="3">
    <source>
        <dbReference type="Proteomes" id="UP000218209"/>
    </source>
</evidence>
<organism evidence="2 3">
    <name type="scientific">Porphyra umbilicalis</name>
    <name type="common">Purple laver</name>
    <name type="synonym">Red alga</name>
    <dbReference type="NCBI Taxonomy" id="2786"/>
    <lineage>
        <taxon>Eukaryota</taxon>
        <taxon>Rhodophyta</taxon>
        <taxon>Bangiophyceae</taxon>
        <taxon>Bangiales</taxon>
        <taxon>Bangiaceae</taxon>
        <taxon>Porphyra</taxon>
    </lineage>
</organism>
<sequence>MPNLASGRRRPPRPSTTSASHDDDGVAAAERAAEAMRCAAENRAAAEGSGARRSGKCAHRPVARVKITPRLPTAAVTEGAGTAVSWVCVTAATGCGERP</sequence>
<proteinExistence type="predicted"/>
<keyword evidence="3" id="KW-1185">Reference proteome</keyword>
<gene>
    <name evidence="2" type="ORF">BU14_0300s0012</name>
</gene>
<reference evidence="2 3" key="1">
    <citation type="submission" date="2017-03" db="EMBL/GenBank/DDBJ databases">
        <title>WGS assembly of Porphyra umbilicalis.</title>
        <authorList>
            <person name="Brawley S.H."/>
            <person name="Blouin N.A."/>
            <person name="Ficko-Blean E."/>
            <person name="Wheeler G.L."/>
            <person name="Lohr M."/>
            <person name="Goodson H.V."/>
            <person name="Jenkins J.W."/>
            <person name="Blaby-Haas C.E."/>
            <person name="Helliwell K.E."/>
            <person name="Chan C."/>
            <person name="Marriage T."/>
            <person name="Bhattacharya D."/>
            <person name="Klein A.S."/>
            <person name="Badis Y."/>
            <person name="Brodie J."/>
            <person name="Cao Y."/>
            <person name="Collen J."/>
            <person name="Dittami S.M."/>
            <person name="Gachon C.M."/>
            <person name="Green B.R."/>
            <person name="Karpowicz S."/>
            <person name="Kim J.W."/>
            <person name="Kudahl U."/>
            <person name="Lin S."/>
            <person name="Michel G."/>
            <person name="Mittag M."/>
            <person name="Olson B.J."/>
            <person name="Pangilinan J."/>
            <person name="Peng Y."/>
            <person name="Qiu H."/>
            <person name="Shu S."/>
            <person name="Singer J.T."/>
            <person name="Smith A.G."/>
            <person name="Sprecher B.N."/>
            <person name="Wagner V."/>
            <person name="Wang W."/>
            <person name="Wang Z.-Y."/>
            <person name="Yan J."/>
            <person name="Yarish C."/>
            <person name="Zoeuner-Riek S."/>
            <person name="Zhuang Y."/>
            <person name="Zou Y."/>
            <person name="Lindquist E.A."/>
            <person name="Grimwood J."/>
            <person name="Barry K."/>
            <person name="Rokhsar D.S."/>
            <person name="Schmutz J."/>
            <person name="Stiller J.W."/>
            <person name="Grossman A.R."/>
            <person name="Prochnik S.E."/>
        </authorList>
    </citation>
    <scope>NUCLEOTIDE SEQUENCE [LARGE SCALE GENOMIC DNA]</scope>
    <source>
        <strain evidence="2">4086291</strain>
    </source>
</reference>
<dbReference type="Proteomes" id="UP000218209">
    <property type="component" value="Unassembled WGS sequence"/>
</dbReference>
<name>A0A1X6P0A9_PORUM</name>
<evidence type="ECO:0000256" key="1">
    <source>
        <dbReference type="SAM" id="MobiDB-lite"/>
    </source>
</evidence>
<protein>
    <submittedName>
        <fullName evidence="2">Uncharacterized protein</fullName>
    </submittedName>
</protein>
<dbReference type="EMBL" id="KV918958">
    <property type="protein sequence ID" value="OSX74215.1"/>
    <property type="molecule type" value="Genomic_DNA"/>
</dbReference>
<evidence type="ECO:0000313" key="2">
    <source>
        <dbReference type="EMBL" id="OSX74215.1"/>
    </source>
</evidence>
<accession>A0A1X6P0A9</accession>